<protein>
    <submittedName>
        <fullName evidence="7">Bifunctional metallophosphatase/5'-nucleotidase</fullName>
    </submittedName>
</protein>
<dbReference type="InterPro" id="IPR004843">
    <property type="entry name" value="Calcineurin-like_PHP"/>
</dbReference>
<evidence type="ECO:0000256" key="2">
    <source>
        <dbReference type="RuleBase" id="RU362119"/>
    </source>
</evidence>
<keyword evidence="1 2" id="KW-0732">Signal</keyword>
<dbReference type="SUPFAM" id="SSF55816">
    <property type="entry name" value="5'-nucleotidase (syn. UDP-sugar hydrolase), C-terminal domain"/>
    <property type="match status" value="1"/>
</dbReference>
<comment type="similarity">
    <text evidence="2">Belongs to the 5'-nucleotidase family.</text>
</comment>
<dbReference type="InterPro" id="IPR029052">
    <property type="entry name" value="Metallo-depent_PP-like"/>
</dbReference>
<dbReference type="Gene3D" id="3.60.21.10">
    <property type="match status" value="1"/>
</dbReference>
<name>A0ABW2SHN0_9ACTO</name>
<dbReference type="PANTHER" id="PTHR11575:SF6">
    <property type="entry name" value="2',3'-CYCLIC-NUCLEOTIDE 2'-PHOSPHODIESTERASE_3'-NUCLEOTIDASE"/>
    <property type="match status" value="1"/>
</dbReference>
<dbReference type="PROSITE" id="PS00786">
    <property type="entry name" value="5_NUCLEOTIDASE_2"/>
    <property type="match status" value="1"/>
</dbReference>
<dbReference type="PRINTS" id="PR01607">
    <property type="entry name" value="APYRASEFAMLY"/>
</dbReference>
<keyword evidence="4" id="KW-0812">Transmembrane</keyword>
<evidence type="ECO:0000313" key="7">
    <source>
        <dbReference type="EMBL" id="MFC7579632.1"/>
    </source>
</evidence>
<dbReference type="Gene3D" id="3.90.780.10">
    <property type="entry name" value="5'-Nucleotidase, C-terminal domain"/>
    <property type="match status" value="1"/>
</dbReference>
<keyword evidence="9" id="KW-1185">Reference proteome</keyword>
<dbReference type="EMBL" id="JBHTEF010000001">
    <property type="protein sequence ID" value="MFC7579632.1"/>
    <property type="molecule type" value="Genomic_DNA"/>
</dbReference>
<reference evidence="9" key="2">
    <citation type="journal article" date="2019" name="Int. J. Syst. Evol. Microbiol.">
        <title>The Global Catalogue of Microorganisms (GCM) 10K type strain sequencing project: providing services to taxonomists for standard genome sequencing and annotation.</title>
        <authorList>
            <consortium name="The Broad Institute Genomics Platform"/>
            <consortium name="The Broad Institute Genome Sequencing Center for Infectious Disease"/>
            <person name="Wu L."/>
            <person name="Ma J."/>
        </authorList>
    </citation>
    <scope>NUCLEOTIDE SEQUENCE [LARGE SCALE GENOMIC DNA]</scope>
    <source>
        <strain evidence="9">CCUG 56698</strain>
    </source>
</reference>
<comment type="caution">
    <text evidence="7">The sequence shown here is derived from an EMBL/GenBank/DDBJ whole genome shotgun (WGS) entry which is preliminary data.</text>
</comment>
<dbReference type="EMBL" id="JBHTEF010000001">
    <property type="protein sequence ID" value="MFC7582220.1"/>
    <property type="molecule type" value="Genomic_DNA"/>
</dbReference>
<gene>
    <name evidence="7" type="ORF">ACFQWG_00050</name>
    <name evidence="8" type="ORF">ACFQWG_13560</name>
</gene>
<proteinExistence type="inferred from homology"/>
<feature type="domain" description="5'-Nucleotidase C-terminal" evidence="6">
    <location>
        <begin position="432"/>
        <end position="628"/>
    </location>
</feature>
<dbReference type="InterPro" id="IPR006179">
    <property type="entry name" value="5_nucleotidase/apyrase"/>
</dbReference>
<evidence type="ECO:0000256" key="4">
    <source>
        <dbReference type="SAM" id="Phobius"/>
    </source>
</evidence>
<evidence type="ECO:0000313" key="8">
    <source>
        <dbReference type="EMBL" id="MFC7582220.1"/>
    </source>
</evidence>
<evidence type="ECO:0000256" key="3">
    <source>
        <dbReference type="SAM" id="MobiDB-lite"/>
    </source>
</evidence>
<feature type="region of interest" description="Disordered" evidence="3">
    <location>
        <begin position="676"/>
        <end position="708"/>
    </location>
</feature>
<feature type="chain" id="PRO_5044949123" evidence="2">
    <location>
        <begin position="32"/>
        <end position="741"/>
    </location>
</feature>
<dbReference type="InterPro" id="IPR036907">
    <property type="entry name" value="5'-Nucleotdase_C_sf"/>
</dbReference>
<sequence>MSVKSWRAPATACALLAAAAMTTTGLTPALAAETTPTDTSQSGTVEVSTDAEAPESGLTQAAPTNAQTPVARANEDVDPNTLTVLSTTDTHGHIYDWDYYTAQVPQPKKGVRQDVGLARLSTAIQQIRADRGAGSVLLYDSGDTIQGTPLTYLAAMQPDKLETASGSDVHPMAQAFNDLGYNAGSLGNHEFNYGLDTLRAYEEDLDMPLLGANVIDDATGQPAFTPYVINHATVAGHDVKVGVLGLVTPGVRIWDKANVSGKLLFEDPTEVALKYVPEMKADGADIVIIATHTGHGDAQDWEPSDLQENTAQFLTTKVDGVDIVLGGHTHQDVPGTVTHSPDGSPVLYTQSWMWAQVLSDIKIPLTFSSDDADATVGIDWPTKADGSSDDAAIANWVSKDYARDLTDDTLLTDDPILQADHGATVDYVNTKVATATEDMSGADSRWKDTPIMDFVGKVMTDVVSADIADGKGLTDAFQPSDANLPVVAQVSPFSRDAFFPKGDVTIKDMAGLYIYENTLMASRITGAQMKDYLEFSAMYFCRTEVGATFDPETCTGAPRPSLTRGADPTQGIPDYNYDALTGVDYLIDVSQPVGSRIENLTYEGKPVADDDQFILAINNYRQSGGGDYVSYVGDMPLVYDAQKEIRQEMIEYAQDKGVIDPADFFVDNWRITTAPYVAPTPEPSDTPTDQPTTPAPSTSGSASPAGGLASTGTDAGVLAMLAVLVAAIGASVTVSVRRRRS</sequence>
<dbReference type="Proteomes" id="UP001596527">
    <property type="component" value="Unassembled WGS sequence"/>
</dbReference>
<dbReference type="RefSeq" id="WP_380971025.1">
    <property type="nucleotide sequence ID" value="NZ_JBHTEF010000001.1"/>
</dbReference>
<feature type="signal peptide" evidence="2">
    <location>
        <begin position="1"/>
        <end position="31"/>
    </location>
</feature>
<reference evidence="7" key="1">
    <citation type="journal article" date="2014" name="Int. J. Syst. Evol. Microbiol.">
        <title>Complete genome of a new Firmicutes species belonging to the dominant human colonic microbiota ('Ruminococcus bicirculans') reveals two chromosomes and a selective capacity to utilize plant glucans.</title>
        <authorList>
            <consortium name="NISC Comparative Sequencing Program"/>
            <person name="Wegmann U."/>
            <person name="Louis P."/>
            <person name="Goesmann A."/>
            <person name="Henrissat B."/>
            <person name="Duncan S.H."/>
            <person name="Flint H.J."/>
        </authorList>
    </citation>
    <scope>NUCLEOTIDE SEQUENCE</scope>
    <source>
        <strain evidence="7">CCUG 56698</strain>
    </source>
</reference>
<evidence type="ECO:0000259" key="6">
    <source>
        <dbReference type="Pfam" id="PF02872"/>
    </source>
</evidence>
<keyword evidence="4" id="KW-0472">Membrane</keyword>
<evidence type="ECO:0000259" key="5">
    <source>
        <dbReference type="Pfam" id="PF00149"/>
    </source>
</evidence>
<evidence type="ECO:0000313" key="9">
    <source>
        <dbReference type="Proteomes" id="UP001596527"/>
    </source>
</evidence>
<dbReference type="InterPro" id="IPR006146">
    <property type="entry name" value="5'-Nucleotdase_CS"/>
</dbReference>
<feature type="transmembrane region" description="Helical" evidence="4">
    <location>
        <begin position="715"/>
        <end position="736"/>
    </location>
</feature>
<organism evidence="7 9">
    <name type="scientific">Schaalia naturae</name>
    <dbReference type="NCBI Taxonomy" id="635203"/>
    <lineage>
        <taxon>Bacteria</taxon>
        <taxon>Bacillati</taxon>
        <taxon>Actinomycetota</taxon>
        <taxon>Actinomycetes</taxon>
        <taxon>Actinomycetales</taxon>
        <taxon>Actinomycetaceae</taxon>
        <taxon>Schaalia</taxon>
    </lineage>
</organism>
<dbReference type="SUPFAM" id="SSF56300">
    <property type="entry name" value="Metallo-dependent phosphatases"/>
    <property type="match status" value="1"/>
</dbReference>
<dbReference type="Pfam" id="PF00149">
    <property type="entry name" value="Metallophos"/>
    <property type="match status" value="1"/>
</dbReference>
<dbReference type="PANTHER" id="PTHR11575">
    <property type="entry name" value="5'-NUCLEOTIDASE-RELATED"/>
    <property type="match status" value="1"/>
</dbReference>
<keyword evidence="2" id="KW-0378">Hydrolase</keyword>
<dbReference type="InterPro" id="IPR008334">
    <property type="entry name" value="5'-Nucleotdase_C"/>
</dbReference>
<reference evidence="7" key="3">
    <citation type="submission" date="2024-09" db="EMBL/GenBank/DDBJ databases">
        <authorList>
            <person name="Sun Q."/>
            <person name="Mori K."/>
        </authorList>
    </citation>
    <scope>NUCLEOTIDE SEQUENCE</scope>
    <source>
        <strain evidence="7">CCUG 56698</strain>
    </source>
</reference>
<evidence type="ECO:0000256" key="1">
    <source>
        <dbReference type="ARBA" id="ARBA00022729"/>
    </source>
</evidence>
<feature type="region of interest" description="Disordered" evidence="3">
    <location>
        <begin position="32"/>
        <end position="84"/>
    </location>
</feature>
<keyword evidence="2" id="KW-0547">Nucleotide-binding</keyword>
<dbReference type="Pfam" id="PF02872">
    <property type="entry name" value="5_nucleotid_C"/>
    <property type="match status" value="1"/>
</dbReference>
<accession>A0ABW2SHN0</accession>
<feature type="compositionally biased region" description="Polar residues" evidence="3">
    <location>
        <begin position="57"/>
        <end position="68"/>
    </location>
</feature>
<keyword evidence="4" id="KW-1133">Transmembrane helix</keyword>
<feature type="domain" description="Calcineurin-like phosphoesterase" evidence="5">
    <location>
        <begin position="83"/>
        <end position="331"/>
    </location>
</feature>
<feature type="compositionally biased region" description="Low complexity" evidence="3">
    <location>
        <begin position="685"/>
        <end position="708"/>
    </location>
</feature>